<dbReference type="InterPro" id="IPR047155">
    <property type="entry name" value="COMMD4/6/7/8"/>
</dbReference>
<dbReference type="AlphaFoldDB" id="A0AAU9LC69"/>
<reference evidence="1" key="1">
    <citation type="submission" date="2021-11" db="EMBL/GenBank/DDBJ databases">
        <authorList>
            <person name="Islam A."/>
            <person name="Islam S."/>
            <person name="Flora M.S."/>
            <person name="Rahman M."/>
            <person name="Ziaur R.M."/>
            <person name="Epstein J.H."/>
            <person name="Hassan M."/>
            <person name="Klassen M."/>
            <person name="Woodard K."/>
            <person name="Webb A."/>
            <person name="Webby R.J."/>
            <person name="El Zowalaty M.E."/>
        </authorList>
    </citation>
    <scope>NUCLEOTIDE SEQUENCE</scope>
    <source>
        <strain evidence="1">Pbs3</strain>
    </source>
</reference>
<protein>
    <recommendedName>
        <fullName evidence="3">COMM domain-containing protein</fullName>
    </recommendedName>
</protein>
<gene>
    <name evidence="1" type="ORF">PBS003_LOCUS7134</name>
</gene>
<accession>A0AAU9LC69</accession>
<dbReference type="PANTHER" id="PTHR16231:SF4">
    <property type="entry name" value="COMM DOMAIN-CONTAINING PROTEIN 4"/>
    <property type="match status" value="1"/>
</dbReference>
<dbReference type="Pfam" id="PF21672">
    <property type="entry name" value="COMM_HN"/>
    <property type="match status" value="1"/>
</dbReference>
<dbReference type="Proteomes" id="UP001160483">
    <property type="component" value="Unassembled WGS sequence"/>
</dbReference>
<evidence type="ECO:0008006" key="3">
    <source>
        <dbReference type="Google" id="ProtNLM"/>
    </source>
</evidence>
<evidence type="ECO:0000313" key="1">
    <source>
        <dbReference type="EMBL" id="CAH0480512.1"/>
    </source>
</evidence>
<organism evidence="1 2">
    <name type="scientific">Peronospora belbahrii</name>
    <dbReference type="NCBI Taxonomy" id="622444"/>
    <lineage>
        <taxon>Eukaryota</taxon>
        <taxon>Sar</taxon>
        <taxon>Stramenopiles</taxon>
        <taxon>Oomycota</taxon>
        <taxon>Peronosporomycetes</taxon>
        <taxon>Peronosporales</taxon>
        <taxon>Peronosporaceae</taxon>
        <taxon>Peronospora</taxon>
    </lineage>
</organism>
<dbReference type="EMBL" id="CAKKTJ010000324">
    <property type="protein sequence ID" value="CAH0480512.1"/>
    <property type="molecule type" value="Genomic_DNA"/>
</dbReference>
<evidence type="ECO:0000313" key="2">
    <source>
        <dbReference type="Proteomes" id="UP001160483"/>
    </source>
</evidence>
<sequence length="179" mass="20198">MKFRFCGGLEPPDWLLVELPLLSETDRMTTDNLVAMCQAIGADITAQTAAASLRFILTHAAKYNTAGRDLMEELQQLGMHQSTAEAIAQSYEDIRPRIQDQQRAQRFRFPNVKTVEWKVEASSNVLLKMKLDQEVLECDMAITSATSDTRHVLNFDMSPIKFVALYEDLSQAQSILRAT</sequence>
<proteinExistence type="predicted"/>
<dbReference type="PANTHER" id="PTHR16231">
    <property type="entry name" value="COMM DOMAIN-CONTAINING PROTEIN 4-8 FAMILY MEMBER"/>
    <property type="match status" value="1"/>
</dbReference>
<comment type="caution">
    <text evidence="1">The sequence shown here is derived from an EMBL/GenBank/DDBJ whole genome shotgun (WGS) entry which is preliminary data.</text>
</comment>
<name>A0AAU9LC69_9STRA</name>